<proteinExistence type="predicted"/>
<name>S0EZA5_CHTCT</name>
<dbReference type="STRING" id="454171.CP488_02284"/>
<accession>S0EZA5</accession>
<evidence type="ECO:0000313" key="2">
    <source>
        <dbReference type="Proteomes" id="UP000014227"/>
    </source>
</evidence>
<organism evidence="1 2">
    <name type="scientific">Chthonomonas calidirosea (strain DSM 23976 / ICMP 18418 / T49)</name>
    <dbReference type="NCBI Taxonomy" id="1303518"/>
    <lineage>
        <taxon>Bacteria</taxon>
        <taxon>Bacillati</taxon>
        <taxon>Armatimonadota</taxon>
        <taxon>Chthonomonadia</taxon>
        <taxon>Chthonomonadales</taxon>
        <taxon>Chthonomonadaceae</taxon>
        <taxon>Chthonomonas</taxon>
    </lineage>
</organism>
<dbReference type="KEGG" id="ccz:CCALI_01808"/>
<gene>
    <name evidence="1" type="ORF">CCALI_01808</name>
</gene>
<dbReference type="PATRIC" id="fig|1303518.3.peg.1869"/>
<sequence length="150" mass="17274">MTEETTPEKIASMDFVLRAKRGREKIPVTLCLGKPYKDEKSGWWECPCWIEPVWPPRQTQVGIGENAIEAVQDALKLLGLLICSSCRLYKVKLTKSDADTLYFQFPEAFESRFPEEAAEIKEDLAEIARKNEERERCKAMRRGSLSEPLY</sequence>
<dbReference type="RefSeq" id="WP_016483148.1">
    <property type="nucleotide sequence ID" value="NC_021487.1"/>
</dbReference>
<reference evidence="2" key="1">
    <citation type="submission" date="2013-03" db="EMBL/GenBank/DDBJ databases">
        <title>Genome sequence of Chthonomonas calidirosea, the first sequenced genome from the Armatimonadetes phylum (formally candidate division OP10).</title>
        <authorList>
            <person name="Lee K.C.Y."/>
            <person name="Morgan X.C."/>
            <person name="Dunfield P.F."/>
            <person name="Tamas I."/>
            <person name="Houghton K.M."/>
            <person name="Vyssotski M."/>
            <person name="Ryan J.L.J."/>
            <person name="Lagutin K."/>
            <person name="McDonald I.R."/>
            <person name="Stott M.B."/>
        </authorList>
    </citation>
    <scope>NUCLEOTIDE SEQUENCE [LARGE SCALE GENOMIC DNA]</scope>
    <source>
        <strain evidence="2">DSM 23976 / ICMP 18418 / T49</strain>
    </source>
</reference>
<dbReference type="EMBL" id="HF951689">
    <property type="protein sequence ID" value="CCW35620.1"/>
    <property type="molecule type" value="Genomic_DNA"/>
</dbReference>
<evidence type="ECO:0000313" key="1">
    <source>
        <dbReference type="EMBL" id="CCW35620.1"/>
    </source>
</evidence>
<keyword evidence="2" id="KW-1185">Reference proteome</keyword>
<dbReference type="HOGENOM" id="CLU_1737300_0_0_0"/>
<protein>
    <submittedName>
        <fullName evidence="1">Uncharacterized protein</fullName>
    </submittedName>
</protein>
<dbReference type="InParanoid" id="S0EZA5"/>
<dbReference type="Proteomes" id="UP000014227">
    <property type="component" value="Chromosome I"/>
</dbReference>
<dbReference type="AlphaFoldDB" id="S0EZA5"/>